<keyword evidence="2" id="KW-0067">ATP-binding</keyword>
<feature type="domain" description="Protein kinase" evidence="3">
    <location>
        <begin position="84"/>
        <end position="414"/>
    </location>
</feature>
<dbReference type="InterPro" id="IPR000719">
    <property type="entry name" value="Prot_kinase_dom"/>
</dbReference>
<evidence type="ECO:0000313" key="4">
    <source>
        <dbReference type="EMBL" id="KZV96340.1"/>
    </source>
</evidence>
<gene>
    <name evidence="4" type="ORF">EXIGLDRAFT_733480</name>
</gene>
<dbReference type="PANTHER" id="PTHR24346:SF30">
    <property type="entry name" value="MATERNAL EMBRYONIC LEUCINE ZIPPER KINASE"/>
    <property type="match status" value="1"/>
</dbReference>
<dbReference type="AlphaFoldDB" id="A0A165KHG7"/>
<proteinExistence type="predicted"/>
<evidence type="ECO:0000256" key="1">
    <source>
        <dbReference type="ARBA" id="ARBA00022741"/>
    </source>
</evidence>
<dbReference type="GO" id="GO:0005737">
    <property type="term" value="C:cytoplasm"/>
    <property type="evidence" value="ECO:0007669"/>
    <property type="project" value="TreeGrafter"/>
</dbReference>
<reference evidence="4 5" key="1">
    <citation type="journal article" date="2016" name="Mol. Biol. Evol.">
        <title>Comparative Genomics of Early-Diverging Mushroom-Forming Fungi Provides Insights into the Origins of Lignocellulose Decay Capabilities.</title>
        <authorList>
            <person name="Nagy L.G."/>
            <person name="Riley R."/>
            <person name="Tritt A."/>
            <person name="Adam C."/>
            <person name="Daum C."/>
            <person name="Floudas D."/>
            <person name="Sun H."/>
            <person name="Yadav J.S."/>
            <person name="Pangilinan J."/>
            <person name="Larsson K.H."/>
            <person name="Matsuura K."/>
            <person name="Barry K."/>
            <person name="Labutti K."/>
            <person name="Kuo R."/>
            <person name="Ohm R.A."/>
            <person name="Bhattacharya S.S."/>
            <person name="Shirouzu T."/>
            <person name="Yoshinaga Y."/>
            <person name="Martin F.M."/>
            <person name="Grigoriev I.V."/>
            <person name="Hibbett D.S."/>
        </authorList>
    </citation>
    <scope>NUCLEOTIDE SEQUENCE [LARGE SCALE GENOMIC DNA]</scope>
    <source>
        <strain evidence="4 5">HHB12029</strain>
    </source>
</reference>
<dbReference type="InParanoid" id="A0A165KHG7"/>
<evidence type="ECO:0000256" key="2">
    <source>
        <dbReference type="ARBA" id="ARBA00022840"/>
    </source>
</evidence>
<accession>A0A165KHG7</accession>
<keyword evidence="5" id="KW-1185">Reference proteome</keyword>
<keyword evidence="4" id="KW-0808">Transferase</keyword>
<keyword evidence="1" id="KW-0547">Nucleotide-binding</keyword>
<organism evidence="4 5">
    <name type="scientific">Exidia glandulosa HHB12029</name>
    <dbReference type="NCBI Taxonomy" id="1314781"/>
    <lineage>
        <taxon>Eukaryota</taxon>
        <taxon>Fungi</taxon>
        <taxon>Dikarya</taxon>
        <taxon>Basidiomycota</taxon>
        <taxon>Agaricomycotina</taxon>
        <taxon>Agaricomycetes</taxon>
        <taxon>Auriculariales</taxon>
        <taxon>Exidiaceae</taxon>
        <taxon>Exidia</taxon>
    </lineage>
</organism>
<dbReference type="InterPro" id="IPR011009">
    <property type="entry name" value="Kinase-like_dom_sf"/>
</dbReference>
<name>A0A165KHG7_EXIGL</name>
<protein>
    <submittedName>
        <fullName evidence="4">Kinase-like protein</fullName>
    </submittedName>
</protein>
<sequence length="414" mass="47855">MSHHQPGTDSRYRREVERSIRNGEAVEEPFVHWRFHQDLLDHEKWWYRWFGQLAEDGYQLRERYDPAWVPKFWPIPDWVPESWVDYSPLLGPWENSESMPYAEIMDAVRSLDGMRVVIKCVSTQDDTCHEANIMRILSKRDTAKDMRNHCVPLLDRKEYPGSHSTFLILPWLLPLHVVPFETVGEVVDLVRQVLEGVAFMHSINVAHRDIAAPNVMMYSPDLFPRGTNHLYPGRVPGGSFRPAKYVARRHVYVRYFLIDFGLSLAFESYAARRPKRTGFGAYKDAPEFRGSLPYDGFALDVWCVGKLVKEEILDKYRIPPFLHEFTAALMQSDPLARPTAANALANFDNLLKSIGPEGFDEHLQDTPQPPTLRRSWSFNFGKPKRLPLNAPPPTFLTTAELRQRSGAQPRRLAL</sequence>
<dbReference type="Pfam" id="PF00069">
    <property type="entry name" value="Pkinase"/>
    <property type="match status" value="1"/>
</dbReference>
<evidence type="ECO:0000313" key="5">
    <source>
        <dbReference type="Proteomes" id="UP000077266"/>
    </source>
</evidence>
<dbReference type="PROSITE" id="PS50011">
    <property type="entry name" value="PROTEIN_KINASE_DOM"/>
    <property type="match status" value="1"/>
</dbReference>
<keyword evidence="4" id="KW-0418">Kinase</keyword>
<dbReference type="Proteomes" id="UP000077266">
    <property type="component" value="Unassembled WGS sequence"/>
</dbReference>
<dbReference type="STRING" id="1314781.A0A165KHG7"/>
<dbReference type="Gene3D" id="1.10.510.10">
    <property type="entry name" value="Transferase(Phosphotransferase) domain 1"/>
    <property type="match status" value="1"/>
</dbReference>
<dbReference type="PANTHER" id="PTHR24346">
    <property type="entry name" value="MAP/MICROTUBULE AFFINITY-REGULATING KINASE"/>
    <property type="match status" value="1"/>
</dbReference>
<dbReference type="EMBL" id="KV425944">
    <property type="protein sequence ID" value="KZV96340.1"/>
    <property type="molecule type" value="Genomic_DNA"/>
</dbReference>
<dbReference type="SMART" id="SM00220">
    <property type="entry name" value="S_TKc"/>
    <property type="match status" value="1"/>
</dbReference>
<dbReference type="GO" id="GO:0004674">
    <property type="term" value="F:protein serine/threonine kinase activity"/>
    <property type="evidence" value="ECO:0007669"/>
    <property type="project" value="TreeGrafter"/>
</dbReference>
<dbReference type="SUPFAM" id="SSF56112">
    <property type="entry name" value="Protein kinase-like (PK-like)"/>
    <property type="match status" value="1"/>
</dbReference>
<dbReference type="GO" id="GO:0035556">
    <property type="term" value="P:intracellular signal transduction"/>
    <property type="evidence" value="ECO:0007669"/>
    <property type="project" value="TreeGrafter"/>
</dbReference>
<dbReference type="OrthoDB" id="5987198at2759"/>
<dbReference type="GO" id="GO:0005524">
    <property type="term" value="F:ATP binding"/>
    <property type="evidence" value="ECO:0007669"/>
    <property type="project" value="UniProtKB-KW"/>
</dbReference>
<evidence type="ECO:0000259" key="3">
    <source>
        <dbReference type="PROSITE" id="PS50011"/>
    </source>
</evidence>